<protein>
    <submittedName>
        <fullName evidence="1">Uncharacterized protein</fullName>
    </submittedName>
</protein>
<evidence type="ECO:0000313" key="1">
    <source>
        <dbReference type="EMBL" id="KAH7554062.1"/>
    </source>
</evidence>
<reference evidence="1 2" key="1">
    <citation type="submission" date="2021-02" db="EMBL/GenBank/DDBJ databases">
        <title>Plant Genome Project.</title>
        <authorList>
            <person name="Zhang R.-G."/>
        </authorList>
    </citation>
    <scope>NUCLEOTIDE SEQUENCE [LARGE SCALE GENOMIC DNA]</scope>
    <source>
        <tissue evidence="1">Leaves</tissue>
    </source>
</reference>
<organism evidence="1 2">
    <name type="scientific">Xanthoceras sorbifolium</name>
    <dbReference type="NCBI Taxonomy" id="99658"/>
    <lineage>
        <taxon>Eukaryota</taxon>
        <taxon>Viridiplantae</taxon>
        <taxon>Streptophyta</taxon>
        <taxon>Embryophyta</taxon>
        <taxon>Tracheophyta</taxon>
        <taxon>Spermatophyta</taxon>
        <taxon>Magnoliopsida</taxon>
        <taxon>eudicotyledons</taxon>
        <taxon>Gunneridae</taxon>
        <taxon>Pentapetalae</taxon>
        <taxon>rosids</taxon>
        <taxon>malvids</taxon>
        <taxon>Sapindales</taxon>
        <taxon>Sapindaceae</taxon>
        <taxon>Xanthoceroideae</taxon>
        <taxon>Xanthoceras</taxon>
    </lineage>
</organism>
<accession>A0ABQ8HC37</accession>
<name>A0ABQ8HC37_9ROSI</name>
<proteinExistence type="predicted"/>
<comment type="caution">
    <text evidence="1">The sequence shown here is derived from an EMBL/GenBank/DDBJ whole genome shotgun (WGS) entry which is preliminary data.</text>
</comment>
<sequence length="91" mass="9922">MDSGGVVKDSSEIKVGSKGIVVDMEDEEEDLFEIDLEAVDSIPPPHYFESYFTATTNTLLANCLLPISDVSSAIPMVSTAFNYLLQSTESR</sequence>
<dbReference type="Proteomes" id="UP000827721">
    <property type="component" value="Unassembled WGS sequence"/>
</dbReference>
<evidence type="ECO:0000313" key="2">
    <source>
        <dbReference type="Proteomes" id="UP000827721"/>
    </source>
</evidence>
<keyword evidence="2" id="KW-1185">Reference proteome</keyword>
<gene>
    <name evidence="1" type="ORF">JRO89_XS12G0104600</name>
</gene>
<dbReference type="EMBL" id="JAFEMO010000012">
    <property type="protein sequence ID" value="KAH7554062.1"/>
    <property type="molecule type" value="Genomic_DNA"/>
</dbReference>